<organism evidence="1 2">
    <name type="scientific">Paenibacillus anaericanus</name>
    <dbReference type="NCBI Taxonomy" id="170367"/>
    <lineage>
        <taxon>Bacteria</taxon>
        <taxon>Bacillati</taxon>
        <taxon>Bacillota</taxon>
        <taxon>Bacilli</taxon>
        <taxon>Bacillales</taxon>
        <taxon>Paenibacillaceae</taxon>
        <taxon>Paenibacillus</taxon>
    </lineage>
</organism>
<gene>
    <name evidence="1" type="ORF">EJP82_20850</name>
</gene>
<sequence length="215" mass="24024">MSATYKKIQVSVPDAPVSEVLPDRITFYVDNRFTTKQVNRIRQMIGVVLNNWRNHFDELNNGAHRSRYQNCVNKYARFNLAPVWFDEKLSNGSAAAGVQMDGFTTMIAVNGFDRAAKAYIMYQKSGSSTIKGMNASNPEKASLSVTINATALDNTSVSTIFLGGSLQHAWLHREGYRHPIGKYISYFAGEASMCVMRGNNDKTSTPANTYTKWLD</sequence>
<comment type="caution">
    <text evidence="1">The sequence shown here is derived from an EMBL/GenBank/DDBJ whole genome shotgun (WGS) entry which is preliminary data.</text>
</comment>
<dbReference type="AlphaFoldDB" id="A0A433Y4P5"/>
<name>A0A433Y4P5_9BACL</name>
<protein>
    <submittedName>
        <fullName evidence="1">Uncharacterized protein</fullName>
    </submittedName>
</protein>
<accession>A0A433Y4P5</accession>
<proteinExistence type="predicted"/>
<dbReference type="OrthoDB" id="2950125at2"/>
<dbReference type="EMBL" id="RZNY01000021">
    <property type="protein sequence ID" value="RUT43289.1"/>
    <property type="molecule type" value="Genomic_DNA"/>
</dbReference>
<dbReference type="Proteomes" id="UP000279446">
    <property type="component" value="Unassembled WGS sequence"/>
</dbReference>
<evidence type="ECO:0000313" key="2">
    <source>
        <dbReference type="Proteomes" id="UP000279446"/>
    </source>
</evidence>
<reference evidence="1 2" key="1">
    <citation type="submission" date="2018-12" db="EMBL/GenBank/DDBJ databases">
        <authorList>
            <person name="Sun L."/>
            <person name="Chen Z."/>
        </authorList>
    </citation>
    <scope>NUCLEOTIDE SEQUENCE [LARGE SCALE GENOMIC DNA]</scope>
    <source>
        <strain evidence="1 2">DSM 15890</strain>
    </source>
</reference>
<keyword evidence="2" id="KW-1185">Reference proteome</keyword>
<evidence type="ECO:0000313" key="1">
    <source>
        <dbReference type="EMBL" id="RUT43289.1"/>
    </source>
</evidence>